<evidence type="ECO:0000256" key="4">
    <source>
        <dbReference type="ARBA" id="ARBA00023136"/>
    </source>
</evidence>
<feature type="domain" description="Amino acid permease/ SLC12A" evidence="6">
    <location>
        <begin position="15"/>
        <end position="374"/>
    </location>
</feature>
<dbReference type="Proteomes" id="UP000660668">
    <property type="component" value="Unassembled WGS sequence"/>
</dbReference>
<protein>
    <submittedName>
        <fullName evidence="7">APC family permease</fullName>
    </submittedName>
</protein>
<feature type="transmembrane region" description="Helical" evidence="5">
    <location>
        <begin position="185"/>
        <end position="206"/>
    </location>
</feature>
<comment type="subcellular location">
    <subcellularLocation>
        <location evidence="1">Membrane</location>
        <topology evidence="1">Multi-pass membrane protein</topology>
    </subcellularLocation>
</comment>
<feature type="transmembrane region" description="Helical" evidence="5">
    <location>
        <begin position="320"/>
        <end position="344"/>
    </location>
</feature>
<dbReference type="EMBL" id="JADKPO010000025">
    <property type="protein sequence ID" value="MBF4769444.1"/>
    <property type="molecule type" value="Genomic_DNA"/>
</dbReference>
<feature type="transmembrane region" description="Helical" evidence="5">
    <location>
        <begin position="218"/>
        <end position="239"/>
    </location>
</feature>
<evidence type="ECO:0000256" key="1">
    <source>
        <dbReference type="ARBA" id="ARBA00004141"/>
    </source>
</evidence>
<evidence type="ECO:0000313" key="8">
    <source>
        <dbReference type="Proteomes" id="UP000660668"/>
    </source>
</evidence>
<evidence type="ECO:0000256" key="5">
    <source>
        <dbReference type="SAM" id="Phobius"/>
    </source>
</evidence>
<name>A0A930VKZ1_9ACTN</name>
<keyword evidence="8" id="KW-1185">Reference proteome</keyword>
<feature type="transmembrane region" description="Helical" evidence="5">
    <location>
        <begin position="135"/>
        <end position="156"/>
    </location>
</feature>
<gene>
    <name evidence="7" type="ORF">ISU10_16875</name>
</gene>
<dbReference type="AlphaFoldDB" id="A0A930VKZ1"/>
<proteinExistence type="predicted"/>
<dbReference type="PANTHER" id="PTHR42770:SF7">
    <property type="entry name" value="MEMBRANE PROTEIN"/>
    <property type="match status" value="1"/>
</dbReference>
<dbReference type="GO" id="GO:0016020">
    <property type="term" value="C:membrane"/>
    <property type="evidence" value="ECO:0007669"/>
    <property type="project" value="UniProtKB-SubCell"/>
</dbReference>
<feature type="transmembrane region" description="Helical" evidence="5">
    <location>
        <begin position="108"/>
        <end position="129"/>
    </location>
</feature>
<evidence type="ECO:0000256" key="3">
    <source>
        <dbReference type="ARBA" id="ARBA00022989"/>
    </source>
</evidence>
<dbReference type="PANTHER" id="PTHR42770">
    <property type="entry name" value="AMINO ACID TRANSPORTER-RELATED"/>
    <property type="match status" value="1"/>
</dbReference>
<feature type="transmembrane region" description="Helical" evidence="5">
    <location>
        <begin position="350"/>
        <end position="377"/>
    </location>
</feature>
<feature type="transmembrane region" description="Helical" evidence="5">
    <location>
        <begin position="416"/>
        <end position="436"/>
    </location>
</feature>
<feature type="transmembrane region" description="Helical" evidence="5">
    <location>
        <begin position="77"/>
        <end position="96"/>
    </location>
</feature>
<organism evidence="7 8">
    <name type="scientific">Nocardioides agariphilus</name>
    <dbReference type="NCBI Taxonomy" id="433664"/>
    <lineage>
        <taxon>Bacteria</taxon>
        <taxon>Bacillati</taxon>
        <taxon>Actinomycetota</taxon>
        <taxon>Actinomycetes</taxon>
        <taxon>Propionibacteriales</taxon>
        <taxon>Nocardioidaceae</taxon>
        <taxon>Nocardioides</taxon>
    </lineage>
</organism>
<dbReference type="Pfam" id="PF00324">
    <property type="entry name" value="AA_permease"/>
    <property type="match status" value="1"/>
</dbReference>
<evidence type="ECO:0000313" key="7">
    <source>
        <dbReference type="EMBL" id="MBF4769444.1"/>
    </source>
</evidence>
<keyword evidence="4 5" id="KW-0472">Membrane</keyword>
<reference evidence="7" key="1">
    <citation type="submission" date="2020-11" db="EMBL/GenBank/DDBJ databases">
        <title>Nocardioides cynanchi sp. nov., isolated from soil of rhizosphere of Cynanchum wilfordii.</title>
        <authorList>
            <person name="Lee J.-S."/>
            <person name="Suh M.K."/>
            <person name="Kim J.-S."/>
        </authorList>
    </citation>
    <scope>NUCLEOTIDE SEQUENCE</scope>
    <source>
        <strain evidence="7">KCTC 19276</strain>
    </source>
</reference>
<keyword evidence="3 5" id="KW-1133">Transmembrane helix</keyword>
<accession>A0A930VKZ1</accession>
<feature type="transmembrane region" description="Helical" evidence="5">
    <location>
        <begin position="20"/>
        <end position="41"/>
    </location>
</feature>
<dbReference type="PIRSF" id="PIRSF006060">
    <property type="entry name" value="AA_transporter"/>
    <property type="match status" value="1"/>
</dbReference>
<evidence type="ECO:0000259" key="6">
    <source>
        <dbReference type="Pfam" id="PF00324"/>
    </source>
</evidence>
<feature type="transmembrane region" description="Helical" evidence="5">
    <location>
        <begin position="384"/>
        <end position="404"/>
    </location>
</feature>
<dbReference type="InterPro" id="IPR050367">
    <property type="entry name" value="APC_superfamily"/>
</dbReference>
<dbReference type="Gene3D" id="1.20.1740.10">
    <property type="entry name" value="Amino acid/polyamine transporter I"/>
    <property type="match status" value="1"/>
</dbReference>
<dbReference type="GO" id="GO:0055085">
    <property type="term" value="P:transmembrane transport"/>
    <property type="evidence" value="ECO:0007669"/>
    <property type="project" value="InterPro"/>
</dbReference>
<evidence type="ECO:0000256" key="2">
    <source>
        <dbReference type="ARBA" id="ARBA00022692"/>
    </source>
</evidence>
<sequence>MAPSMAANINPQGTAGLVGRATPLAFFLAAVAVLLIAYVFVRLCQYYQHAGSVYVFAGATLGPQAGATAGLSLLATYTFYGLVTASATGVFGAQFLDDTGIWTDQPDWAGFVVGGLALVLVLWLAIVPARRATTTLLVIEGVTVLLILLIALFAFVKMAAGSAPGGAELTLDVFKVEPGTDTSTLFLGIVFGLLSFAGFEAAATLGEEAHNPSRDIPRAILGTAIFGGVYFTFVTAVEVMAFGTDKAGMEAFVGSGALMGDIGTSYIASWIGETVTLGAAVSAFACCLACVVGASRLLFAVARDASPGSILSRTGRNDTPAIAAIVVCFKIAAIALVCAVLFGAKPFDTFLWSGTIGTLILLVAYVLATVGCIKLLFVDRKMSVPTWEIVIPLAALVMLGYTIWRNVIPYPDGNPGQWFPVVAFGIVLLVAVAMVLSPGLARRLSVSLEKVDAADG</sequence>
<comment type="caution">
    <text evidence="7">The sequence shown here is derived from an EMBL/GenBank/DDBJ whole genome shotgun (WGS) entry which is preliminary data.</text>
</comment>
<feature type="transmembrane region" description="Helical" evidence="5">
    <location>
        <begin position="277"/>
        <end position="299"/>
    </location>
</feature>
<dbReference type="InterPro" id="IPR004841">
    <property type="entry name" value="AA-permease/SLC12A_dom"/>
</dbReference>
<keyword evidence="2 5" id="KW-0812">Transmembrane</keyword>